<dbReference type="GO" id="GO:0003676">
    <property type="term" value="F:nucleic acid binding"/>
    <property type="evidence" value="ECO:0007669"/>
    <property type="project" value="InterPro"/>
</dbReference>
<feature type="domain" description="S1 motif" evidence="2">
    <location>
        <begin position="211"/>
        <end position="285"/>
    </location>
</feature>
<evidence type="ECO:0000256" key="1">
    <source>
        <dbReference type="SAM" id="MobiDB-lite"/>
    </source>
</evidence>
<dbReference type="PROSITE" id="PS50126">
    <property type="entry name" value="S1"/>
    <property type="match status" value="1"/>
</dbReference>
<dbReference type="SUPFAM" id="SSF50249">
    <property type="entry name" value="Nucleic acid-binding proteins"/>
    <property type="match status" value="1"/>
</dbReference>
<feature type="region of interest" description="Disordered" evidence="1">
    <location>
        <begin position="314"/>
        <end position="354"/>
    </location>
</feature>
<evidence type="ECO:0000259" key="2">
    <source>
        <dbReference type="PROSITE" id="PS50126"/>
    </source>
</evidence>
<protein>
    <recommendedName>
        <fullName evidence="2">S1 motif domain-containing protein</fullName>
    </recommendedName>
</protein>
<dbReference type="InterPro" id="IPR003029">
    <property type="entry name" value="S1_domain"/>
</dbReference>
<accession>A0A7S2W7M1</accession>
<dbReference type="EMBL" id="HBHK01005921">
    <property type="protein sequence ID" value="CAD9671331.1"/>
    <property type="molecule type" value="Transcribed_RNA"/>
</dbReference>
<proteinExistence type="predicted"/>
<sequence>MHRVYWRSLGLASSAPADVRACGQVRTLAYNYASAEPKVKKDPWLDEFGKRVMKGNEFWNCKPWEIKWEQEHYDILNEVMRESTVCQLDLTGRKLVAKAVGQERGETLYDLGLARTIRTPKPMHLTSVGSGNRNLAVTPEDMLSGVDFIGKEKFTKKKQEFNTEVILGVTQSELLEHQGDLMPTFTDVERGDKHDMFAVTWKVLFDAHKNKKLVQGRLLNSVHGGFAVAFGPLVGFLPNSHLSNAMRSPQHPKWETKIPTILGKKMWFVVLDLDQQNKNIVVSHKFCPRESQAQTLTSGSSPRRGKLQRRVVASGDQPMVPSWKTVPNIRGVRKPPTVINPPVAAENTDEKPEN</sequence>
<name>A0A7S2W7M1_9STRA</name>
<organism evidence="3">
    <name type="scientific">Mucochytrium quahogii</name>
    <dbReference type="NCBI Taxonomy" id="96639"/>
    <lineage>
        <taxon>Eukaryota</taxon>
        <taxon>Sar</taxon>
        <taxon>Stramenopiles</taxon>
        <taxon>Bigyra</taxon>
        <taxon>Labyrinthulomycetes</taxon>
        <taxon>Thraustochytrida</taxon>
        <taxon>Thraustochytriidae</taxon>
        <taxon>Mucochytrium</taxon>
    </lineage>
</organism>
<dbReference type="InterPro" id="IPR012340">
    <property type="entry name" value="NA-bd_OB-fold"/>
</dbReference>
<evidence type="ECO:0000313" key="3">
    <source>
        <dbReference type="EMBL" id="CAD9671331.1"/>
    </source>
</evidence>
<gene>
    <name evidence="3" type="ORF">QSP1433_LOCUS3514</name>
</gene>
<reference evidence="3" key="1">
    <citation type="submission" date="2021-01" db="EMBL/GenBank/DDBJ databases">
        <authorList>
            <person name="Corre E."/>
            <person name="Pelletier E."/>
            <person name="Niang G."/>
            <person name="Scheremetjew M."/>
            <person name="Finn R."/>
            <person name="Kale V."/>
            <person name="Holt S."/>
            <person name="Cochrane G."/>
            <person name="Meng A."/>
            <person name="Brown T."/>
            <person name="Cohen L."/>
        </authorList>
    </citation>
    <scope>NUCLEOTIDE SEQUENCE</scope>
    <source>
        <strain evidence="3">NY070348D</strain>
    </source>
</reference>
<dbReference type="AlphaFoldDB" id="A0A7S2W7M1"/>